<sequence length="257" mass="28363">MEIQATRFQGKSQPSKAKTNPKAIQAPKQNTKEQPIHRQRRVFGATRNPNVPPKTVAEKPDFKKPSIQVSRKQPNLTQTSLNTKSPEKNRAMLKKKEKSVCFQEQIGKIAAVGVAEGGVSSPRTPMAGLAPVAKGGVSSTPYRSAERCSTCRFDRMESSAYWISQIRLAESVGRHFVSAAFFRLALESKAEPISSLGIELKRYMAGHESLSTETEWLHVSVSCGLILHPEDDANGGTTLEDQPHIHLKEQSTEQCEI</sequence>
<proteinExistence type="predicted"/>
<evidence type="ECO:0000313" key="3">
    <source>
        <dbReference type="Proteomes" id="UP000593564"/>
    </source>
</evidence>
<feature type="compositionally biased region" description="Polar residues" evidence="1">
    <location>
        <begin position="67"/>
        <end position="84"/>
    </location>
</feature>
<protein>
    <submittedName>
        <fullName evidence="2">Uncharacterized protein</fullName>
    </submittedName>
</protein>
<comment type="caution">
    <text evidence="2">The sequence shown here is derived from an EMBL/GenBank/DDBJ whole genome shotgun (WGS) entry which is preliminary data.</text>
</comment>
<dbReference type="PANTHER" id="PTHR34468:SF3">
    <property type="entry name" value="OS03G0288900 PROTEIN"/>
    <property type="match status" value="1"/>
</dbReference>
<feature type="compositionally biased region" description="Polar residues" evidence="1">
    <location>
        <begin position="1"/>
        <end position="18"/>
    </location>
</feature>
<dbReference type="PANTHER" id="PTHR34468">
    <property type="entry name" value="MICROTUBULE-ASSOCIATED FUTSCH-LIKE PROTEIN"/>
    <property type="match status" value="1"/>
</dbReference>
<name>A0A7J7GEL7_CAMSI</name>
<evidence type="ECO:0000313" key="2">
    <source>
        <dbReference type="EMBL" id="KAF5937786.1"/>
    </source>
</evidence>
<dbReference type="AlphaFoldDB" id="A0A7J7GEL7"/>
<dbReference type="EMBL" id="JACBKZ010000012">
    <property type="protein sequence ID" value="KAF5937786.1"/>
    <property type="molecule type" value="Genomic_DNA"/>
</dbReference>
<gene>
    <name evidence="2" type="ORF">HYC85_025292</name>
</gene>
<evidence type="ECO:0000256" key="1">
    <source>
        <dbReference type="SAM" id="MobiDB-lite"/>
    </source>
</evidence>
<reference evidence="3" key="1">
    <citation type="journal article" date="2020" name="Nat. Commun.">
        <title>Genome assembly of wild tea tree DASZ reveals pedigree and selection history of tea varieties.</title>
        <authorList>
            <person name="Zhang W."/>
            <person name="Zhang Y."/>
            <person name="Qiu H."/>
            <person name="Guo Y."/>
            <person name="Wan H."/>
            <person name="Zhang X."/>
            <person name="Scossa F."/>
            <person name="Alseekh S."/>
            <person name="Zhang Q."/>
            <person name="Wang P."/>
            <person name="Xu L."/>
            <person name="Schmidt M.H."/>
            <person name="Jia X."/>
            <person name="Li D."/>
            <person name="Zhu A."/>
            <person name="Guo F."/>
            <person name="Chen W."/>
            <person name="Ni D."/>
            <person name="Usadel B."/>
            <person name="Fernie A.R."/>
            <person name="Wen W."/>
        </authorList>
    </citation>
    <scope>NUCLEOTIDE SEQUENCE [LARGE SCALE GENOMIC DNA]</scope>
    <source>
        <strain evidence="3">cv. G240</strain>
    </source>
</reference>
<dbReference type="Proteomes" id="UP000593564">
    <property type="component" value="Unassembled WGS sequence"/>
</dbReference>
<reference evidence="2 3" key="2">
    <citation type="submission" date="2020-07" db="EMBL/GenBank/DDBJ databases">
        <title>Genome assembly of wild tea tree DASZ reveals pedigree and selection history of tea varieties.</title>
        <authorList>
            <person name="Zhang W."/>
        </authorList>
    </citation>
    <scope>NUCLEOTIDE SEQUENCE [LARGE SCALE GENOMIC DNA]</scope>
    <source>
        <strain evidence="3">cv. G240</strain>
        <tissue evidence="2">Leaf</tissue>
    </source>
</reference>
<keyword evidence="3" id="KW-1185">Reference proteome</keyword>
<accession>A0A7J7GEL7</accession>
<organism evidence="2 3">
    <name type="scientific">Camellia sinensis</name>
    <name type="common">Tea plant</name>
    <name type="synonym">Thea sinensis</name>
    <dbReference type="NCBI Taxonomy" id="4442"/>
    <lineage>
        <taxon>Eukaryota</taxon>
        <taxon>Viridiplantae</taxon>
        <taxon>Streptophyta</taxon>
        <taxon>Embryophyta</taxon>
        <taxon>Tracheophyta</taxon>
        <taxon>Spermatophyta</taxon>
        <taxon>Magnoliopsida</taxon>
        <taxon>eudicotyledons</taxon>
        <taxon>Gunneridae</taxon>
        <taxon>Pentapetalae</taxon>
        <taxon>asterids</taxon>
        <taxon>Ericales</taxon>
        <taxon>Theaceae</taxon>
        <taxon>Camellia</taxon>
    </lineage>
</organism>
<feature type="region of interest" description="Disordered" evidence="1">
    <location>
        <begin position="1"/>
        <end position="89"/>
    </location>
</feature>